<dbReference type="GO" id="GO:0035556">
    <property type="term" value="P:intracellular signal transduction"/>
    <property type="evidence" value="ECO:0007669"/>
    <property type="project" value="TreeGrafter"/>
</dbReference>
<dbReference type="InterPro" id="IPR008271">
    <property type="entry name" value="Ser/Thr_kinase_AS"/>
</dbReference>
<feature type="compositionally biased region" description="Basic and acidic residues" evidence="3">
    <location>
        <begin position="342"/>
        <end position="369"/>
    </location>
</feature>
<evidence type="ECO:0000256" key="2">
    <source>
        <dbReference type="ARBA" id="ARBA00022840"/>
    </source>
</evidence>
<dbReference type="GO" id="GO:0005737">
    <property type="term" value="C:cytoplasm"/>
    <property type="evidence" value="ECO:0007669"/>
    <property type="project" value="TreeGrafter"/>
</dbReference>
<dbReference type="SMART" id="SM00220">
    <property type="entry name" value="S_TKc"/>
    <property type="match status" value="1"/>
</dbReference>
<dbReference type="SUPFAM" id="SSF56112">
    <property type="entry name" value="Protein kinase-like (PK-like)"/>
    <property type="match status" value="1"/>
</dbReference>
<organism evidence="5 6">
    <name type="scientific">Tritrichomonas foetus</name>
    <dbReference type="NCBI Taxonomy" id="1144522"/>
    <lineage>
        <taxon>Eukaryota</taxon>
        <taxon>Metamonada</taxon>
        <taxon>Parabasalia</taxon>
        <taxon>Tritrichomonadida</taxon>
        <taxon>Tritrichomonadidae</taxon>
        <taxon>Tritrichomonas</taxon>
    </lineage>
</organism>
<evidence type="ECO:0000256" key="3">
    <source>
        <dbReference type="SAM" id="MobiDB-lite"/>
    </source>
</evidence>
<gene>
    <name evidence="5" type="ORF">TRFO_28613</name>
</gene>
<reference evidence="5" key="1">
    <citation type="submission" date="2016-10" db="EMBL/GenBank/DDBJ databases">
        <authorList>
            <person name="Benchimol M."/>
            <person name="Almeida L.G."/>
            <person name="Vasconcelos A.T."/>
            <person name="Perreira-Neves A."/>
            <person name="Rosa I.A."/>
            <person name="Tasca T."/>
            <person name="Bogo M.R."/>
            <person name="de Souza W."/>
        </authorList>
    </citation>
    <scope>NUCLEOTIDE SEQUENCE [LARGE SCALE GENOMIC DNA]</scope>
    <source>
        <strain evidence="5">K</strain>
    </source>
</reference>
<dbReference type="PROSITE" id="PS50011">
    <property type="entry name" value="PROTEIN_KINASE_DOM"/>
    <property type="match status" value="1"/>
</dbReference>
<dbReference type="PROSITE" id="PS00108">
    <property type="entry name" value="PROTEIN_KINASE_ST"/>
    <property type="match status" value="1"/>
</dbReference>
<dbReference type="FunFam" id="1.10.510.10:FF:000571">
    <property type="entry name" value="Maternal embryonic leucine zipper kinase"/>
    <property type="match status" value="1"/>
</dbReference>
<keyword evidence="5" id="KW-0418">Kinase</keyword>
<evidence type="ECO:0000256" key="1">
    <source>
        <dbReference type="ARBA" id="ARBA00022741"/>
    </source>
</evidence>
<dbReference type="RefSeq" id="XP_068357145.1">
    <property type="nucleotide sequence ID" value="XM_068506282.1"/>
</dbReference>
<dbReference type="GO" id="GO:0005524">
    <property type="term" value="F:ATP binding"/>
    <property type="evidence" value="ECO:0007669"/>
    <property type="project" value="UniProtKB-KW"/>
</dbReference>
<evidence type="ECO:0000259" key="4">
    <source>
        <dbReference type="PROSITE" id="PS50011"/>
    </source>
</evidence>
<dbReference type="CDD" id="cd14003">
    <property type="entry name" value="STKc_AMPK-like"/>
    <property type="match status" value="1"/>
</dbReference>
<keyword evidence="5" id="KW-0808">Transferase</keyword>
<evidence type="ECO:0000313" key="5">
    <source>
        <dbReference type="EMBL" id="OHT04009.1"/>
    </source>
</evidence>
<feature type="region of interest" description="Disordered" evidence="3">
    <location>
        <begin position="332"/>
        <end position="390"/>
    </location>
</feature>
<keyword evidence="2" id="KW-0067">ATP-binding</keyword>
<dbReference type="InterPro" id="IPR000719">
    <property type="entry name" value="Prot_kinase_dom"/>
</dbReference>
<dbReference type="GO" id="GO:0004674">
    <property type="term" value="F:protein serine/threonine kinase activity"/>
    <property type="evidence" value="ECO:0007669"/>
    <property type="project" value="TreeGrafter"/>
</dbReference>
<feature type="domain" description="Protein kinase" evidence="4">
    <location>
        <begin position="12"/>
        <end position="262"/>
    </location>
</feature>
<name>A0A1J4JXX7_9EUKA</name>
<dbReference type="VEuPathDB" id="TrichDB:TRFO_28613"/>
<dbReference type="Pfam" id="PF00069">
    <property type="entry name" value="Pkinase"/>
    <property type="match status" value="1"/>
</dbReference>
<keyword evidence="1" id="KW-0547">Nucleotide-binding</keyword>
<dbReference type="EMBL" id="MLAK01000809">
    <property type="protein sequence ID" value="OHT04009.1"/>
    <property type="molecule type" value="Genomic_DNA"/>
</dbReference>
<dbReference type="PANTHER" id="PTHR24346">
    <property type="entry name" value="MAP/MICROTUBULE AFFINITY-REGULATING KINASE"/>
    <property type="match status" value="1"/>
</dbReference>
<sequence length="400" mass="46261">MNLDEKCAIGDFLILGEQGNGAFSRVKSAIHKTVNYMVAIKCVSKTVDEDSLSHYNSELNIVSSLQHPYLLTSFTAFEDEDYYYHVTELADNGCLFNYLQNRISLTENEARFMFHQILSAVEYLHTQKKIVHRDLKLENILLDKDKRIRIIDFGFSRFFEDNELMDEMVGSPAYVAPEIALGNKYDSSVDVWSMGVILYALTTGKLPFNGSSIEMQLKRVVMVNPFFPPQLSEHLIDLLKQMLQKDPSNRIKITEIRNHPWIKSFENKDDQIIELFNNAINTDDVEIRSIIENDIVTDGADKELIYKIIHMSKVRNEIHQIIMKTATPVVGHKSPIKLAKPHRTESSNKENKIENRDENRNDNRNENRNENSIPTASPIKTPRKRIFKSSPKFTKLFNRY</sequence>
<dbReference type="GeneID" id="94840986"/>
<dbReference type="AlphaFoldDB" id="A0A1J4JXX7"/>
<comment type="caution">
    <text evidence="5">The sequence shown here is derived from an EMBL/GenBank/DDBJ whole genome shotgun (WGS) entry which is preliminary data.</text>
</comment>
<dbReference type="Gene3D" id="1.10.510.10">
    <property type="entry name" value="Transferase(Phosphotransferase) domain 1"/>
    <property type="match status" value="1"/>
</dbReference>
<dbReference type="OrthoDB" id="40902at2759"/>
<dbReference type="Proteomes" id="UP000179807">
    <property type="component" value="Unassembled WGS sequence"/>
</dbReference>
<proteinExistence type="predicted"/>
<keyword evidence="6" id="KW-1185">Reference proteome</keyword>
<evidence type="ECO:0000313" key="6">
    <source>
        <dbReference type="Proteomes" id="UP000179807"/>
    </source>
</evidence>
<dbReference type="InterPro" id="IPR011009">
    <property type="entry name" value="Kinase-like_dom_sf"/>
</dbReference>
<accession>A0A1J4JXX7</accession>
<protein>
    <submittedName>
        <fullName evidence="5">AGC family protein kinase</fullName>
    </submittedName>
</protein>
<dbReference type="PANTHER" id="PTHR24346:SF30">
    <property type="entry name" value="MATERNAL EMBRYONIC LEUCINE ZIPPER KINASE"/>
    <property type="match status" value="1"/>
</dbReference>